<keyword evidence="2" id="KW-1185">Reference proteome</keyword>
<proteinExistence type="predicted"/>
<dbReference type="AlphaFoldDB" id="A0A9W6WQ75"/>
<protein>
    <submittedName>
        <fullName evidence="1">Unnamed protein product</fullName>
    </submittedName>
</protein>
<name>A0A9W6WQ75_9STRA</name>
<organism evidence="1 2">
    <name type="scientific">Phytophthora fragariaefolia</name>
    <dbReference type="NCBI Taxonomy" id="1490495"/>
    <lineage>
        <taxon>Eukaryota</taxon>
        <taxon>Sar</taxon>
        <taxon>Stramenopiles</taxon>
        <taxon>Oomycota</taxon>
        <taxon>Peronosporomycetes</taxon>
        <taxon>Peronosporales</taxon>
        <taxon>Peronosporaceae</taxon>
        <taxon>Phytophthora</taxon>
    </lineage>
</organism>
<dbReference type="EMBL" id="BSXT01000260">
    <property type="protein sequence ID" value="GMF22633.1"/>
    <property type="molecule type" value="Genomic_DNA"/>
</dbReference>
<sequence length="96" mass="10754">MILSFQLNWASPQEFVSTPSSQQNMIATSSNVRKQNAGSYELMNRPICGLVRGNSRDAPEIHTRLEGETVLKEARKLLRIAQSCSAQDCLCETKRI</sequence>
<gene>
    <name evidence="1" type="ORF">Pfra01_000336500</name>
</gene>
<evidence type="ECO:0000313" key="2">
    <source>
        <dbReference type="Proteomes" id="UP001165121"/>
    </source>
</evidence>
<comment type="caution">
    <text evidence="1">The sequence shown here is derived from an EMBL/GenBank/DDBJ whole genome shotgun (WGS) entry which is preliminary data.</text>
</comment>
<accession>A0A9W6WQ75</accession>
<evidence type="ECO:0000313" key="1">
    <source>
        <dbReference type="EMBL" id="GMF22633.1"/>
    </source>
</evidence>
<dbReference type="Proteomes" id="UP001165121">
    <property type="component" value="Unassembled WGS sequence"/>
</dbReference>
<reference evidence="1" key="1">
    <citation type="submission" date="2023-04" db="EMBL/GenBank/DDBJ databases">
        <title>Phytophthora fragariaefolia NBRC 109709.</title>
        <authorList>
            <person name="Ichikawa N."/>
            <person name="Sato H."/>
            <person name="Tonouchi N."/>
        </authorList>
    </citation>
    <scope>NUCLEOTIDE SEQUENCE</scope>
    <source>
        <strain evidence="1">NBRC 109709</strain>
    </source>
</reference>